<protein>
    <submittedName>
        <fullName evidence="10">Cholinephosphotransferase 1</fullName>
    </submittedName>
</protein>
<evidence type="ECO:0000256" key="8">
    <source>
        <dbReference type="SAM" id="Phobius"/>
    </source>
</evidence>
<evidence type="ECO:0000256" key="3">
    <source>
        <dbReference type="ARBA" id="ARBA00022679"/>
    </source>
</evidence>
<accession>A0ABM0K5Q0</accession>
<dbReference type="InterPro" id="IPR000462">
    <property type="entry name" value="CDP-OH_P_trans"/>
</dbReference>
<feature type="transmembrane region" description="Helical" evidence="8">
    <location>
        <begin position="342"/>
        <end position="367"/>
    </location>
</feature>
<dbReference type="PROSITE" id="PS00379">
    <property type="entry name" value="CDP_ALCOHOL_P_TRANSF"/>
    <property type="match status" value="1"/>
</dbReference>
<evidence type="ECO:0000256" key="2">
    <source>
        <dbReference type="ARBA" id="ARBA00010441"/>
    </source>
</evidence>
<evidence type="ECO:0000256" key="4">
    <source>
        <dbReference type="ARBA" id="ARBA00022692"/>
    </source>
</evidence>
<dbReference type="InterPro" id="IPR027469">
    <property type="entry name" value="Cation_efflux_TMD_sf"/>
</dbReference>
<sequence length="407" mass="45228">MAVSAGASVIPRKDGFYDKYIRSYQILTQGQLKRLKEHKYSAEGQSVLEPPMQVFWRWTVEQVPLWWAPNAITIIGLIINIVTTLILAFYSPDCVQEAPRWAYFLSGVGLFVYQTLDAIDGKQARRTKSSSPLGELFDHGCDSISTGMVILGASIAMQLGHQTGWLFFENLAAFFLFYVAHWQTYVCGTLKFGKIDVTEGQFAVIGIYFLTALFGPQIWSYQLPVLSLQLKFVPIIFSLFGAALQVSCAFQVIFMQGGVGKNGSTVAGTSTVFPVLPTTVVVLIAVVIQQKSPSLVFENHPCLYLLAFGLLAAKVTNRLVVAHMTKSEMDLWDSGLLGPGALFLNQYFNCVLSEYLVLWLCLTWVLFDILRYSAVVCQEICEFLEIYCFTITSRPNAGGDKKNGSVD</sequence>
<feature type="transmembrane region" description="Helical" evidence="8">
    <location>
        <begin position="303"/>
        <end position="321"/>
    </location>
</feature>
<comment type="subcellular location">
    <subcellularLocation>
        <location evidence="1">Membrane</location>
        <topology evidence="1">Multi-pass membrane protein</topology>
    </subcellularLocation>
</comment>
<dbReference type="PANTHER" id="PTHR10414:SF37">
    <property type="entry name" value="BB IN A BOXCAR, ISOFORM C"/>
    <property type="match status" value="1"/>
</dbReference>
<feature type="transmembrane region" description="Helical" evidence="8">
    <location>
        <begin position="101"/>
        <end position="119"/>
    </location>
</feature>
<organism evidence="9 10">
    <name type="scientific">Aplysia californica</name>
    <name type="common">California sea hare</name>
    <dbReference type="NCBI Taxonomy" id="6500"/>
    <lineage>
        <taxon>Eukaryota</taxon>
        <taxon>Metazoa</taxon>
        <taxon>Spiralia</taxon>
        <taxon>Lophotrochozoa</taxon>
        <taxon>Mollusca</taxon>
        <taxon>Gastropoda</taxon>
        <taxon>Heterobranchia</taxon>
        <taxon>Euthyneura</taxon>
        <taxon>Tectipleura</taxon>
        <taxon>Aplysiida</taxon>
        <taxon>Aplysioidea</taxon>
        <taxon>Aplysiidae</taxon>
        <taxon>Aplysia</taxon>
    </lineage>
</organism>
<dbReference type="InterPro" id="IPR043130">
    <property type="entry name" value="CDP-OH_PTrfase_TM_dom"/>
</dbReference>
<dbReference type="Gene3D" id="1.20.120.1760">
    <property type="match status" value="1"/>
</dbReference>
<evidence type="ECO:0000256" key="7">
    <source>
        <dbReference type="RuleBase" id="RU003750"/>
    </source>
</evidence>
<dbReference type="InterPro" id="IPR014472">
    <property type="entry name" value="CHOPT"/>
</dbReference>
<feature type="transmembrane region" description="Helical" evidence="8">
    <location>
        <begin position="202"/>
        <end position="220"/>
    </location>
</feature>
<evidence type="ECO:0000256" key="1">
    <source>
        <dbReference type="ARBA" id="ARBA00004141"/>
    </source>
</evidence>
<dbReference type="PIRSF" id="PIRSF015665">
    <property type="entry name" value="CHOPT"/>
    <property type="match status" value="1"/>
</dbReference>
<dbReference type="Proteomes" id="UP000694888">
    <property type="component" value="Unplaced"/>
</dbReference>
<feature type="transmembrane region" description="Helical" evidence="8">
    <location>
        <begin position="65"/>
        <end position="89"/>
    </location>
</feature>
<dbReference type="GeneID" id="101857604"/>
<proteinExistence type="inferred from homology"/>
<comment type="similarity">
    <text evidence="2 7">Belongs to the CDP-alcohol phosphatidyltransferase class-I family.</text>
</comment>
<feature type="transmembrane region" description="Helical" evidence="8">
    <location>
        <begin position="171"/>
        <end position="190"/>
    </location>
</feature>
<evidence type="ECO:0000313" key="9">
    <source>
        <dbReference type="Proteomes" id="UP000694888"/>
    </source>
</evidence>
<gene>
    <name evidence="10" type="primary">LOC101857604</name>
</gene>
<evidence type="ECO:0000256" key="5">
    <source>
        <dbReference type="ARBA" id="ARBA00022989"/>
    </source>
</evidence>
<name>A0ABM0K5Q0_APLCA</name>
<dbReference type="PANTHER" id="PTHR10414">
    <property type="entry name" value="ETHANOLAMINEPHOSPHOTRANSFERASE"/>
    <property type="match status" value="1"/>
</dbReference>
<dbReference type="InterPro" id="IPR048254">
    <property type="entry name" value="CDP_ALCOHOL_P_TRANSF_CS"/>
</dbReference>
<dbReference type="SUPFAM" id="SSF161111">
    <property type="entry name" value="Cation efflux protein transmembrane domain-like"/>
    <property type="match status" value="1"/>
</dbReference>
<feature type="transmembrane region" description="Helical" evidence="8">
    <location>
        <begin position="232"/>
        <end position="254"/>
    </location>
</feature>
<evidence type="ECO:0000256" key="6">
    <source>
        <dbReference type="ARBA" id="ARBA00023136"/>
    </source>
</evidence>
<dbReference type="RefSeq" id="XP_005109346.1">
    <property type="nucleotide sequence ID" value="XM_005109289.3"/>
</dbReference>
<evidence type="ECO:0000313" key="10">
    <source>
        <dbReference type="RefSeq" id="XP_005109346.1"/>
    </source>
</evidence>
<keyword evidence="6 8" id="KW-0472">Membrane</keyword>
<feature type="transmembrane region" description="Helical" evidence="8">
    <location>
        <begin position="266"/>
        <end position="288"/>
    </location>
</feature>
<dbReference type="Pfam" id="PF01066">
    <property type="entry name" value="CDP-OH_P_transf"/>
    <property type="match status" value="1"/>
</dbReference>
<reference evidence="10" key="1">
    <citation type="submission" date="2025-08" db="UniProtKB">
        <authorList>
            <consortium name="RefSeq"/>
        </authorList>
    </citation>
    <scope>IDENTIFICATION</scope>
</reference>
<keyword evidence="9" id="KW-1185">Reference proteome</keyword>
<keyword evidence="4 8" id="KW-0812">Transmembrane</keyword>
<keyword evidence="3 7" id="KW-0808">Transferase</keyword>
<keyword evidence="5 8" id="KW-1133">Transmembrane helix</keyword>